<organism evidence="1 2">
    <name type="scientific">Autumnicola psychrophila</name>
    <dbReference type="NCBI Taxonomy" id="3075592"/>
    <lineage>
        <taxon>Bacteria</taxon>
        <taxon>Pseudomonadati</taxon>
        <taxon>Bacteroidota</taxon>
        <taxon>Flavobacteriia</taxon>
        <taxon>Flavobacteriales</taxon>
        <taxon>Flavobacteriaceae</taxon>
        <taxon>Autumnicola</taxon>
    </lineage>
</organism>
<dbReference type="Proteomes" id="UP001253848">
    <property type="component" value="Unassembled WGS sequence"/>
</dbReference>
<dbReference type="Gene3D" id="3.40.50.10600">
    <property type="entry name" value="SpoIIaa-like domains"/>
    <property type="match status" value="1"/>
</dbReference>
<accession>A0ABU3DUH5</accession>
<gene>
    <name evidence="1" type="ORF">RM541_13395</name>
</gene>
<comment type="caution">
    <text evidence="1">The sequence shown here is derived from an EMBL/GenBank/DDBJ whole genome shotgun (WGS) entry which is preliminary data.</text>
</comment>
<dbReference type="InterPro" id="IPR021866">
    <property type="entry name" value="SpoIIAA-like"/>
</dbReference>
<dbReference type="RefSeq" id="WP_311500648.1">
    <property type="nucleotide sequence ID" value="NZ_JAVRHN010000010.1"/>
</dbReference>
<dbReference type="Pfam" id="PF11964">
    <property type="entry name" value="SpoIIAA-like"/>
    <property type="match status" value="1"/>
</dbReference>
<evidence type="ECO:0000313" key="1">
    <source>
        <dbReference type="EMBL" id="MDT0687361.1"/>
    </source>
</evidence>
<sequence>MLKIINNPQKNLIETVAIARLTEADWVRVIPALQERIEQSGKIHWYFEMQDFRQDSAKTTWKDAGLHQFQDAFERIAVVGSKEWRGWMRDLMAPLFTAEIGFFESIFQEEAHKWIRS</sequence>
<evidence type="ECO:0000313" key="2">
    <source>
        <dbReference type="Proteomes" id="UP001253848"/>
    </source>
</evidence>
<reference evidence="1 2" key="1">
    <citation type="submission" date="2023-09" db="EMBL/GenBank/DDBJ databases">
        <authorList>
            <person name="Rey-Velasco X."/>
        </authorList>
    </citation>
    <scope>NUCLEOTIDE SEQUENCE [LARGE SCALE GENOMIC DNA]</scope>
    <source>
        <strain evidence="1 2">F225</strain>
    </source>
</reference>
<protein>
    <submittedName>
        <fullName evidence="1">STAS/SEC14 domain-containing protein</fullName>
    </submittedName>
</protein>
<dbReference type="EMBL" id="JAVRHN010000010">
    <property type="protein sequence ID" value="MDT0687361.1"/>
    <property type="molecule type" value="Genomic_DNA"/>
</dbReference>
<dbReference type="InterPro" id="IPR038396">
    <property type="entry name" value="SpoIIAA-like_sf"/>
</dbReference>
<keyword evidence="2" id="KW-1185">Reference proteome</keyword>
<name>A0ABU3DUH5_9FLAO</name>
<proteinExistence type="predicted"/>
<dbReference type="InterPro" id="IPR036513">
    <property type="entry name" value="STAS_dom_sf"/>
</dbReference>
<dbReference type="SUPFAM" id="SSF52091">
    <property type="entry name" value="SpoIIaa-like"/>
    <property type="match status" value="1"/>
</dbReference>